<name>A0ABR3ZMZ4_9PEZI</name>
<evidence type="ECO:0000313" key="2">
    <source>
        <dbReference type="EMBL" id="KAL1901839.1"/>
    </source>
</evidence>
<evidence type="ECO:0000313" key="3">
    <source>
        <dbReference type="Proteomes" id="UP001583186"/>
    </source>
</evidence>
<dbReference type="Proteomes" id="UP001583186">
    <property type="component" value="Unassembled WGS sequence"/>
</dbReference>
<feature type="region of interest" description="Disordered" evidence="1">
    <location>
        <begin position="144"/>
        <end position="168"/>
    </location>
</feature>
<comment type="caution">
    <text evidence="2">The sequence shown here is derived from an EMBL/GenBank/DDBJ whole genome shotgun (WGS) entry which is preliminary data.</text>
</comment>
<proteinExistence type="predicted"/>
<keyword evidence="3" id="KW-1185">Reference proteome</keyword>
<organism evidence="2 3">
    <name type="scientific">Sporothrix stenoceras</name>
    <dbReference type="NCBI Taxonomy" id="5173"/>
    <lineage>
        <taxon>Eukaryota</taxon>
        <taxon>Fungi</taxon>
        <taxon>Dikarya</taxon>
        <taxon>Ascomycota</taxon>
        <taxon>Pezizomycotina</taxon>
        <taxon>Sordariomycetes</taxon>
        <taxon>Sordariomycetidae</taxon>
        <taxon>Ophiostomatales</taxon>
        <taxon>Ophiostomataceae</taxon>
        <taxon>Sporothrix</taxon>
    </lineage>
</organism>
<dbReference type="EMBL" id="JAWCUI010000006">
    <property type="protein sequence ID" value="KAL1901839.1"/>
    <property type="molecule type" value="Genomic_DNA"/>
</dbReference>
<sequence length="190" mass="21723">MASHDTKTAKRTTTTTYWTRRYVFACNHTTDRYYPVKDATTDGQFKVKRVPLLLPVRLGRDCSACLRREIFERVHAKANDVRFTFNSLCAKLDRPKTTGDGLDEPLLVDEDAGADDEVWPEAPPSLESLSRLYMTKVASFETESDAGSEFTVKAKTATSPAVRHEKLSDQIRSIREDLEHRRQAWESRPR</sequence>
<gene>
    <name evidence="2" type="primary">rad17_1</name>
    <name evidence="2" type="ORF">Sste5346_001542</name>
</gene>
<protein>
    <submittedName>
        <fullName evidence="2">RFC checkpoint protein Rad17</fullName>
    </submittedName>
</protein>
<evidence type="ECO:0000256" key="1">
    <source>
        <dbReference type="SAM" id="MobiDB-lite"/>
    </source>
</evidence>
<reference evidence="2 3" key="1">
    <citation type="journal article" date="2024" name="IMA Fungus">
        <title>IMA Genome - F19 : A genome assembly and annotation guide to empower mycologists, including annotated draft genome sequences of Ceratocystis pirilliformis, Diaporthe australafricana, Fusarium ophioides, Paecilomyces lecythidis, and Sporothrix stenoceras.</title>
        <authorList>
            <person name="Aylward J."/>
            <person name="Wilson A.M."/>
            <person name="Visagie C.M."/>
            <person name="Spraker J."/>
            <person name="Barnes I."/>
            <person name="Buitendag C."/>
            <person name="Ceriani C."/>
            <person name="Del Mar Angel L."/>
            <person name="du Plessis D."/>
            <person name="Fuchs T."/>
            <person name="Gasser K."/>
            <person name="Kramer D."/>
            <person name="Li W."/>
            <person name="Munsamy K."/>
            <person name="Piso A."/>
            <person name="Price J.L."/>
            <person name="Sonnekus B."/>
            <person name="Thomas C."/>
            <person name="van der Nest A."/>
            <person name="van Dijk A."/>
            <person name="van Heerden A."/>
            <person name="van Vuuren N."/>
            <person name="Yilmaz N."/>
            <person name="Duong T.A."/>
            <person name="van der Merwe N.A."/>
            <person name="Wingfield M.J."/>
            <person name="Wingfield B.D."/>
        </authorList>
    </citation>
    <scope>NUCLEOTIDE SEQUENCE [LARGE SCALE GENOMIC DNA]</scope>
    <source>
        <strain evidence="2 3">CMW 5346</strain>
    </source>
</reference>
<accession>A0ABR3ZMZ4</accession>